<evidence type="ECO:0000313" key="1">
    <source>
        <dbReference type="EMBL" id="KAI3369703.1"/>
    </source>
</evidence>
<dbReference type="EMBL" id="CM041537">
    <property type="protein sequence ID" value="KAI3369703.1"/>
    <property type="molecule type" value="Genomic_DNA"/>
</dbReference>
<reference evidence="1" key="1">
    <citation type="submission" date="2022-04" db="EMBL/GenBank/DDBJ databases">
        <title>Jade perch genome.</title>
        <authorList>
            <person name="Chao B."/>
        </authorList>
    </citation>
    <scope>NUCLEOTIDE SEQUENCE</scope>
    <source>
        <strain evidence="1">CB-2022</strain>
    </source>
</reference>
<comment type="caution">
    <text evidence="1">The sequence shown here is derived from an EMBL/GenBank/DDBJ whole genome shotgun (WGS) entry which is preliminary data.</text>
</comment>
<gene>
    <name evidence="1" type="ORF">L3Q82_024546</name>
</gene>
<keyword evidence="2" id="KW-1185">Reference proteome</keyword>
<accession>A0ACB8WQH2</accession>
<protein>
    <submittedName>
        <fullName evidence="1">Uncharacterized protein</fullName>
    </submittedName>
</protein>
<sequence length="450" mass="50831">VSRRRAGANTFLPEIERALDFTDLTRSAALHRSSEHSLHRPCCFLSELFYDVMARKGRRDGRRVGDSTIKQTNMLPIFAQSQDWLYSEPLLFDDEFCQSLMKDLQSLPTPPQSPPMKAGVGGSKPLSKEDQLSYVSDILLEDHDMQLNWNYDFFHTDVGEKEGEPSQPCSPLEESGEDCLWQCLGGDKGLDEKLVSSMLGSSPLLSDINTSIFEEIAGSTLDCQNLMDTQEPSEAMSDYGSTGGELSTYSSSDSEEEIDVVTVVRCSSSPSPLPSLTDPSARQQKQEEEQRALQRHHFEIQLQHNYAAAPCPASPPPSSSLSNKRSRGSDGSLRFQHSSRSSSSSSSSSSRYSHHSSRNSTETEDEEERRRTHNVMERQRRNELKNCFMRLRDNVPELSHNDKASKVVILKKARDCIYSLEDESHRLQTKRDRLRAKQEELKSRLEQLRS</sequence>
<organism evidence="1 2">
    <name type="scientific">Scortum barcoo</name>
    <name type="common">barcoo grunter</name>
    <dbReference type="NCBI Taxonomy" id="214431"/>
    <lineage>
        <taxon>Eukaryota</taxon>
        <taxon>Metazoa</taxon>
        <taxon>Chordata</taxon>
        <taxon>Craniata</taxon>
        <taxon>Vertebrata</taxon>
        <taxon>Euteleostomi</taxon>
        <taxon>Actinopterygii</taxon>
        <taxon>Neopterygii</taxon>
        <taxon>Teleostei</taxon>
        <taxon>Neoteleostei</taxon>
        <taxon>Acanthomorphata</taxon>
        <taxon>Eupercaria</taxon>
        <taxon>Centrarchiformes</taxon>
        <taxon>Terapontoidei</taxon>
        <taxon>Terapontidae</taxon>
        <taxon>Scortum</taxon>
    </lineage>
</organism>
<feature type="non-terminal residue" evidence="1">
    <location>
        <position position="1"/>
    </location>
</feature>
<evidence type="ECO:0000313" key="2">
    <source>
        <dbReference type="Proteomes" id="UP000831701"/>
    </source>
</evidence>
<proteinExistence type="predicted"/>
<name>A0ACB8WQH2_9TELE</name>
<dbReference type="Proteomes" id="UP000831701">
    <property type="component" value="Chromosome 7"/>
</dbReference>